<feature type="region of interest" description="Disordered" evidence="1">
    <location>
        <begin position="1"/>
        <end position="162"/>
    </location>
</feature>
<proteinExistence type="predicted"/>
<dbReference type="Proteomes" id="UP001497600">
    <property type="component" value="Chromosome B"/>
</dbReference>
<name>A0ABP0EA07_9ASCO</name>
<protein>
    <submittedName>
        <fullName evidence="2">Uncharacterized protein</fullName>
    </submittedName>
</protein>
<organism evidence="2 3">
    <name type="scientific">[Candida] anglica</name>
    <dbReference type="NCBI Taxonomy" id="148631"/>
    <lineage>
        <taxon>Eukaryota</taxon>
        <taxon>Fungi</taxon>
        <taxon>Dikarya</taxon>
        <taxon>Ascomycota</taxon>
        <taxon>Saccharomycotina</taxon>
        <taxon>Pichiomycetes</taxon>
        <taxon>Debaryomycetaceae</taxon>
        <taxon>Kurtzmaniella</taxon>
    </lineage>
</organism>
<feature type="compositionally biased region" description="Basic and acidic residues" evidence="1">
    <location>
        <begin position="1"/>
        <end position="10"/>
    </location>
</feature>
<feature type="compositionally biased region" description="Polar residues" evidence="1">
    <location>
        <begin position="149"/>
        <end position="162"/>
    </location>
</feature>
<reference evidence="2 3" key="1">
    <citation type="submission" date="2024-01" db="EMBL/GenBank/DDBJ databases">
        <authorList>
            <consortium name="Genoscope - CEA"/>
            <person name="William W."/>
        </authorList>
    </citation>
    <scope>NUCLEOTIDE SEQUENCE [LARGE SCALE GENOMIC DNA]</scope>
    <source>
        <strain evidence="2 3">29B2s-10</strain>
    </source>
</reference>
<feature type="compositionally biased region" description="Low complexity" evidence="1">
    <location>
        <begin position="38"/>
        <end position="75"/>
    </location>
</feature>
<dbReference type="EMBL" id="OZ004254">
    <property type="protein sequence ID" value="CAK7895897.1"/>
    <property type="molecule type" value="Genomic_DNA"/>
</dbReference>
<evidence type="ECO:0000256" key="1">
    <source>
        <dbReference type="SAM" id="MobiDB-lite"/>
    </source>
</evidence>
<accession>A0ABP0EA07</accession>
<sequence length="162" mass="17667">MGFFESKKEGNINSGGPEQPPPPYTEEANPQQAPNYGPSNPQQPSNYGPNNPQYPSNSGPNSYNNNSYNNTNSNYDPMQDPNVYKVPPQMVNITQANPQHLNPSYPQFLQREQDRHKYGATEPPPPKHGAPLSQGHKNPNSKTGGGSFPGSSGVTYNNAANR</sequence>
<keyword evidence="3" id="KW-1185">Reference proteome</keyword>
<evidence type="ECO:0000313" key="2">
    <source>
        <dbReference type="EMBL" id="CAK7895897.1"/>
    </source>
</evidence>
<feature type="compositionally biased region" description="Polar residues" evidence="1">
    <location>
        <begin position="91"/>
        <end position="107"/>
    </location>
</feature>
<gene>
    <name evidence="2" type="ORF">CAAN4_B02498</name>
</gene>
<evidence type="ECO:0000313" key="3">
    <source>
        <dbReference type="Proteomes" id="UP001497600"/>
    </source>
</evidence>